<keyword evidence="2" id="KW-0762">Sugar transport</keyword>
<dbReference type="STRING" id="1619100.UT34_C0002G0113"/>
<sequence length="439" mass="49005">MNENQKRLLLIGGGILIVVIVGIVLFSLAGGKKDNNTQQTKTTLVYWGLWEPDSAMQSLIDKYEKQNTNVEIQYVQKPFTQYEANLYTRIQQNTIDNTPIPDIVRVNNAWRSKFESLLAPMPDSVMSAATYSSTFYPTALKDFTGSDGYIYAVPLEIDGLTLFYNKKLFNSAGYSEAPTDWDAFIEYAKKMTKKDTNGVITQAGAALGTSKNIKHSADILNLLFLQNAVDIISADGKTVTLSSTRAQSALDFYTAFTTEHQTWSTDLATDLETFYSGKLAMMLAPSWRAFDIINSAPNIEFGLAPVPQLPGNDPVNYAMYWGEAVPKTSPNQAEAWKFIKFLSEPEQMKEMFSNSSQVRAFGEPYSRKDLASEMGSNPYVNPILKMASTMKAWQMGEQGYVEESLRTAINDVIASDTPSDQALREAEERINLKLQEVLK</sequence>
<dbReference type="InterPro" id="IPR050490">
    <property type="entry name" value="Bact_solute-bd_prot1"/>
</dbReference>
<dbReference type="Pfam" id="PF01547">
    <property type="entry name" value="SBP_bac_1"/>
    <property type="match status" value="1"/>
</dbReference>
<evidence type="ECO:0000313" key="3">
    <source>
        <dbReference type="Proteomes" id="UP000034799"/>
    </source>
</evidence>
<keyword evidence="1" id="KW-0472">Membrane</keyword>
<dbReference type="Gene3D" id="3.40.190.10">
    <property type="entry name" value="Periplasmic binding protein-like II"/>
    <property type="match status" value="1"/>
</dbReference>
<name>A0A0G0MYK9_9BACT</name>
<reference evidence="2 3" key="1">
    <citation type="journal article" date="2015" name="Nature">
        <title>rRNA introns, odd ribosomes, and small enigmatic genomes across a large radiation of phyla.</title>
        <authorList>
            <person name="Brown C.T."/>
            <person name="Hug L.A."/>
            <person name="Thomas B.C."/>
            <person name="Sharon I."/>
            <person name="Castelle C.J."/>
            <person name="Singh A."/>
            <person name="Wilkins M.J."/>
            <person name="Williams K.H."/>
            <person name="Banfield J.F."/>
        </authorList>
    </citation>
    <scope>NUCLEOTIDE SEQUENCE [LARGE SCALE GENOMIC DNA]</scope>
</reference>
<dbReference type="AlphaFoldDB" id="A0A0G0MYK9"/>
<gene>
    <name evidence="2" type="ORF">UT34_C0002G0113</name>
</gene>
<organism evidence="2 3">
    <name type="scientific">candidate division WS6 bacterium GW2011_GWF2_39_15</name>
    <dbReference type="NCBI Taxonomy" id="1619100"/>
    <lineage>
        <taxon>Bacteria</taxon>
        <taxon>Candidatus Dojkabacteria</taxon>
    </lineage>
</organism>
<comment type="caution">
    <text evidence="2">The sequence shown here is derived from an EMBL/GenBank/DDBJ whole genome shotgun (WGS) entry which is preliminary data.</text>
</comment>
<evidence type="ECO:0000256" key="1">
    <source>
        <dbReference type="SAM" id="Phobius"/>
    </source>
</evidence>
<accession>A0A0G0MYK9</accession>
<keyword evidence="2" id="KW-0813">Transport</keyword>
<dbReference type="EMBL" id="LBWK01000002">
    <property type="protein sequence ID" value="KKR05606.1"/>
    <property type="molecule type" value="Genomic_DNA"/>
</dbReference>
<keyword evidence="1" id="KW-1133">Transmembrane helix</keyword>
<feature type="transmembrane region" description="Helical" evidence="1">
    <location>
        <begin position="7"/>
        <end position="29"/>
    </location>
</feature>
<proteinExistence type="predicted"/>
<dbReference type="CDD" id="cd13585">
    <property type="entry name" value="PBP2_TMBP_like"/>
    <property type="match status" value="1"/>
</dbReference>
<dbReference type="SUPFAM" id="SSF53850">
    <property type="entry name" value="Periplasmic binding protein-like II"/>
    <property type="match status" value="1"/>
</dbReference>
<dbReference type="PANTHER" id="PTHR43649:SF12">
    <property type="entry name" value="DIACETYLCHITOBIOSE BINDING PROTEIN DASA"/>
    <property type="match status" value="1"/>
</dbReference>
<protein>
    <submittedName>
        <fullName evidence="2">Multiple sugar transport system substrate-binding protein</fullName>
    </submittedName>
</protein>
<dbReference type="PANTHER" id="PTHR43649">
    <property type="entry name" value="ARABINOSE-BINDING PROTEIN-RELATED"/>
    <property type="match status" value="1"/>
</dbReference>
<keyword evidence="1" id="KW-0812">Transmembrane</keyword>
<evidence type="ECO:0000313" key="2">
    <source>
        <dbReference type="EMBL" id="KKR05606.1"/>
    </source>
</evidence>
<dbReference type="Proteomes" id="UP000034799">
    <property type="component" value="Unassembled WGS sequence"/>
</dbReference>
<dbReference type="InterPro" id="IPR006059">
    <property type="entry name" value="SBP"/>
</dbReference>